<dbReference type="PANTHER" id="PTHR46670:SF3">
    <property type="entry name" value="ENDONUCLEASE_EXONUCLEASE_PHOSPHATASE DOMAIN-CONTAINING PROTEIN"/>
    <property type="match status" value="1"/>
</dbReference>
<protein>
    <recommendedName>
        <fullName evidence="3">Endonuclease/exonuclease/phosphatase domain-containing protein</fullName>
    </recommendedName>
</protein>
<proteinExistence type="predicted"/>
<dbReference type="PANTHER" id="PTHR46670">
    <property type="entry name" value="ENDO/EXONUCLEASE/PHOSPHATASE DOMAIN-CONTAINING PROTEIN"/>
    <property type="match status" value="1"/>
</dbReference>
<evidence type="ECO:0000313" key="1">
    <source>
        <dbReference type="EMBL" id="KAJ8390151.1"/>
    </source>
</evidence>
<gene>
    <name evidence="1" type="ORF">AAFF_G00110250</name>
</gene>
<keyword evidence="2" id="KW-1185">Reference proteome</keyword>
<organism evidence="1 2">
    <name type="scientific">Aldrovandia affinis</name>
    <dbReference type="NCBI Taxonomy" id="143900"/>
    <lineage>
        <taxon>Eukaryota</taxon>
        <taxon>Metazoa</taxon>
        <taxon>Chordata</taxon>
        <taxon>Craniata</taxon>
        <taxon>Vertebrata</taxon>
        <taxon>Euteleostomi</taxon>
        <taxon>Actinopterygii</taxon>
        <taxon>Neopterygii</taxon>
        <taxon>Teleostei</taxon>
        <taxon>Notacanthiformes</taxon>
        <taxon>Halosauridae</taxon>
        <taxon>Aldrovandia</taxon>
    </lineage>
</organism>
<accession>A0AAD7RTL3</accession>
<reference evidence="1" key="1">
    <citation type="journal article" date="2023" name="Science">
        <title>Genome structures resolve the early diversification of teleost fishes.</title>
        <authorList>
            <person name="Parey E."/>
            <person name="Louis A."/>
            <person name="Montfort J."/>
            <person name="Bouchez O."/>
            <person name="Roques C."/>
            <person name="Iampietro C."/>
            <person name="Lluch J."/>
            <person name="Castinel A."/>
            <person name="Donnadieu C."/>
            <person name="Desvignes T."/>
            <person name="Floi Bucao C."/>
            <person name="Jouanno E."/>
            <person name="Wen M."/>
            <person name="Mejri S."/>
            <person name="Dirks R."/>
            <person name="Jansen H."/>
            <person name="Henkel C."/>
            <person name="Chen W.J."/>
            <person name="Zahm M."/>
            <person name="Cabau C."/>
            <person name="Klopp C."/>
            <person name="Thompson A.W."/>
            <person name="Robinson-Rechavi M."/>
            <person name="Braasch I."/>
            <person name="Lecointre G."/>
            <person name="Bobe J."/>
            <person name="Postlethwait J.H."/>
            <person name="Berthelot C."/>
            <person name="Roest Crollius H."/>
            <person name="Guiguen Y."/>
        </authorList>
    </citation>
    <scope>NUCLEOTIDE SEQUENCE</scope>
    <source>
        <strain evidence="1">NC1722</strain>
    </source>
</reference>
<evidence type="ECO:0000313" key="2">
    <source>
        <dbReference type="Proteomes" id="UP001221898"/>
    </source>
</evidence>
<dbReference type="AlphaFoldDB" id="A0AAD7RTL3"/>
<sequence>MWIPPTVAPMAADFLTYLDSLNLTQHVNGPIHKRGHTLDLIITGDVPASDLNIFEFGVSDHKAVSLSLAIPSSNHPPPIEKVMKYRNLRNLDTRLFLESIMPTLSTDFTFPC</sequence>
<name>A0AAD7RTL3_9TELE</name>
<evidence type="ECO:0008006" key="3">
    <source>
        <dbReference type="Google" id="ProtNLM"/>
    </source>
</evidence>
<comment type="caution">
    <text evidence="1">The sequence shown here is derived from an EMBL/GenBank/DDBJ whole genome shotgun (WGS) entry which is preliminary data.</text>
</comment>
<dbReference type="Proteomes" id="UP001221898">
    <property type="component" value="Unassembled WGS sequence"/>
</dbReference>
<dbReference type="EMBL" id="JAINUG010000173">
    <property type="protein sequence ID" value="KAJ8390151.1"/>
    <property type="molecule type" value="Genomic_DNA"/>
</dbReference>